<sequence>MRGRDPWDFYAFVSDYSADVLEKIPLAMDHLIQVTRRNIRAQSTSAYTGEACHRFKLSVVEDEETLSGASDDRVREEFRAQLRTLQQLNENDWIRAPARNDACLVLDKPTVSMLADLSFPEEHKTRRGIISPQKNQGGGCMVEASSYKCPLLSRRWTLPDHFPCSILDAGDQCCQQRGDGGPLPFGKLSVN</sequence>
<gene>
    <name evidence="1" type="ORF">Asppvi_001938</name>
</gene>
<dbReference type="OrthoDB" id="5101662at2759"/>
<proteinExistence type="predicted"/>
<dbReference type="RefSeq" id="XP_043163406.1">
    <property type="nucleotide sequence ID" value="XM_043307471.1"/>
</dbReference>
<reference evidence="1 2" key="1">
    <citation type="submission" date="2018-10" db="EMBL/GenBank/DDBJ databases">
        <title>Pan-genome distribution and transcriptional activeness of fungal secondary metabolism genes in Aspergillus section Fumigati.</title>
        <authorList>
            <person name="Takahashi H."/>
            <person name="Umemura M."/>
            <person name="Ninomiya A."/>
            <person name="Kusuya Y."/>
            <person name="Urayama S."/>
            <person name="Shimizu M."/>
            <person name="Watanabe A."/>
            <person name="Kamei K."/>
            <person name="Yaguchi T."/>
            <person name="Hagiwara D."/>
        </authorList>
    </citation>
    <scope>NUCLEOTIDE SEQUENCE [LARGE SCALE GENOMIC DNA]</scope>
    <source>
        <strain evidence="1 2">IFM 55266</strain>
    </source>
</reference>
<keyword evidence="2" id="KW-1185">Reference proteome</keyword>
<comment type="caution">
    <text evidence="1">The sequence shown here is derived from an EMBL/GenBank/DDBJ whole genome shotgun (WGS) entry which is preliminary data.</text>
</comment>
<dbReference type="Proteomes" id="UP001043456">
    <property type="component" value="Unassembled WGS sequence"/>
</dbReference>
<evidence type="ECO:0000313" key="2">
    <source>
        <dbReference type="Proteomes" id="UP001043456"/>
    </source>
</evidence>
<protein>
    <submittedName>
        <fullName evidence="1">Uncharacterized protein</fullName>
    </submittedName>
</protein>
<dbReference type="EMBL" id="BHVY01000010">
    <property type="protein sequence ID" value="GIJ92660.1"/>
    <property type="molecule type" value="Genomic_DNA"/>
</dbReference>
<name>A0A9P3BJY0_9EURO</name>
<evidence type="ECO:0000313" key="1">
    <source>
        <dbReference type="EMBL" id="GIJ92660.1"/>
    </source>
</evidence>
<dbReference type="AlphaFoldDB" id="A0A9P3BJY0"/>
<accession>A0A9P3BJY0</accession>
<organism evidence="1 2">
    <name type="scientific">Aspergillus pseudoviridinutans</name>
    <dbReference type="NCBI Taxonomy" id="1517512"/>
    <lineage>
        <taxon>Eukaryota</taxon>
        <taxon>Fungi</taxon>
        <taxon>Dikarya</taxon>
        <taxon>Ascomycota</taxon>
        <taxon>Pezizomycotina</taxon>
        <taxon>Eurotiomycetes</taxon>
        <taxon>Eurotiomycetidae</taxon>
        <taxon>Eurotiales</taxon>
        <taxon>Aspergillaceae</taxon>
        <taxon>Aspergillus</taxon>
        <taxon>Aspergillus subgen. Fumigati</taxon>
    </lineage>
</organism>
<dbReference type="GeneID" id="67000550"/>